<gene>
    <name evidence="11" type="ORF">NEF87_003752</name>
</gene>
<proteinExistence type="inferred from homology"/>
<dbReference type="Proteomes" id="UP001208689">
    <property type="component" value="Chromosome"/>
</dbReference>
<protein>
    <recommendedName>
        <fullName evidence="3">cysteine desulfurase</fullName>
        <ecNumber evidence="3">2.8.1.7</ecNumber>
    </recommendedName>
</protein>
<evidence type="ECO:0000256" key="8">
    <source>
        <dbReference type="ARBA" id="ARBA00023014"/>
    </source>
</evidence>
<comment type="similarity">
    <text evidence="2">Belongs to the class-V pyridoxal-phosphate-dependent aminotransferase family. NifS/IscS subfamily.</text>
</comment>
<keyword evidence="7" id="KW-0408">Iron</keyword>
<accession>A0ABY6HYR9</accession>
<keyword evidence="5" id="KW-0479">Metal-binding</keyword>
<keyword evidence="12" id="KW-1185">Reference proteome</keyword>
<organism evidence="11 12">
    <name type="scientific">Candidatus Lokiarchaeum ossiferum</name>
    <dbReference type="NCBI Taxonomy" id="2951803"/>
    <lineage>
        <taxon>Archaea</taxon>
        <taxon>Promethearchaeati</taxon>
        <taxon>Promethearchaeota</taxon>
        <taxon>Promethearchaeia</taxon>
        <taxon>Promethearchaeales</taxon>
        <taxon>Promethearchaeaceae</taxon>
        <taxon>Candidatus Lokiarchaeum</taxon>
    </lineage>
</organism>
<dbReference type="InterPro" id="IPR000192">
    <property type="entry name" value="Aminotrans_V_dom"/>
</dbReference>
<evidence type="ECO:0000259" key="10">
    <source>
        <dbReference type="Pfam" id="PF00266"/>
    </source>
</evidence>
<evidence type="ECO:0000256" key="1">
    <source>
        <dbReference type="ARBA" id="ARBA00001933"/>
    </source>
</evidence>
<dbReference type="PANTHER" id="PTHR11601:SF34">
    <property type="entry name" value="CYSTEINE DESULFURASE"/>
    <property type="match status" value="1"/>
</dbReference>
<dbReference type="EC" id="2.8.1.7" evidence="3"/>
<reference evidence="11" key="1">
    <citation type="submission" date="2022-09" db="EMBL/GenBank/DDBJ databases">
        <title>Actin cytoskeleton and complex cell architecture in an #Asgard archaeon.</title>
        <authorList>
            <person name="Ponce Toledo R.I."/>
            <person name="Schleper C."/>
            <person name="Rodrigues Oliveira T."/>
            <person name="Wollweber F."/>
            <person name="Xu J."/>
            <person name="Rittmann S."/>
            <person name="Klingl A."/>
            <person name="Pilhofer M."/>
        </authorList>
    </citation>
    <scope>NUCLEOTIDE SEQUENCE</scope>
    <source>
        <strain evidence="11">B-35</strain>
    </source>
</reference>
<dbReference type="Gene3D" id="3.40.640.10">
    <property type="entry name" value="Type I PLP-dependent aspartate aminotransferase-like (Major domain)"/>
    <property type="match status" value="1"/>
</dbReference>
<keyword evidence="4 11" id="KW-0808">Transferase</keyword>
<evidence type="ECO:0000256" key="9">
    <source>
        <dbReference type="RuleBase" id="RU004504"/>
    </source>
</evidence>
<dbReference type="PROSITE" id="PS00595">
    <property type="entry name" value="AA_TRANSFER_CLASS_5"/>
    <property type="match status" value="1"/>
</dbReference>
<evidence type="ECO:0000313" key="11">
    <source>
        <dbReference type="EMBL" id="UYP47467.1"/>
    </source>
</evidence>
<dbReference type="InterPro" id="IPR015424">
    <property type="entry name" value="PyrdxlP-dep_Trfase"/>
</dbReference>
<keyword evidence="8" id="KW-0411">Iron-sulfur</keyword>
<keyword evidence="6" id="KW-0663">Pyridoxal phosphate</keyword>
<name>A0ABY6HYR9_9ARCH</name>
<dbReference type="PANTHER" id="PTHR11601">
    <property type="entry name" value="CYSTEINE DESULFURYLASE FAMILY MEMBER"/>
    <property type="match status" value="1"/>
</dbReference>
<evidence type="ECO:0000313" key="12">
    <source>
        <dbReference type="Proteomes" id="UP001208689"/>
    </source>
</evidence>
<comment type="cofactor">
    <cofactor evidence="1 9">
        <name>pyridoxal 5'-phosphate</name>
        <dbReference type="ChEBI" id="CHEBI:597326"/>
    </cofactor>
</comment>
<dbReference type="GO" id="GO:0031071">
    <property type="term" value="F:cysteine desulfurase activity"/>
    <property type="evidence" value="ECO:0007669"/>
    <property type="project" value="UniProtKB-EC"/>
</dbReference>
<dbReference type="Gene3D" id="1.10.260.50">
    <property type="match status" value="1"/>
</dbReference>
<feature type="domain" description="Aminotransferase class V" evidence="10">
    <location>
        <begin position="7"/>
        <end position="384"/>
    </location>
</feature>
<evidence type="ECO:0000256" key="7">
    <source>
        <dbReference type="ARBA" id="ARBA00023004"/>
    </source>
</evidence>
<dbReference type="InterPro" id="IPR015421">
    <property type="entry name" value="PyrdxlP-dep_Trfase_major"/>
</dbReference>
<evidence type="ECO:0000256" key="6">
    <source>
        <dbReference type="ARBA" id="ARBA00022898"/>
    </source>
</evidence>
<sequence length="398" mass="44215">MSNSSRIYFDYNATTPVHPEVVDIMNKYYLEDFGNPGSVHEFGLDAHEGLIHARKTISHFIGASPTEIIITSGGSEADNLALQGVMYKYREMHPDVVPHLIIDTIEHPAVWETANFLEREGFEVTRIPVDREGLVNPQDVKEAIKPNTALISIMYANNETGTINPISEIGKIAHDHHVLFHTDAVQAITKVPINVNEENIDLLSVSAHKFYGPKGVGFLYVKNAPSAQNYECTASQLLRPLMYGGSQEFSLRPATENVAGIVGMGKALEIAQNDFDVEYQRLTHIRNRLIKEILETIPDTKLNGSLKSRIPNNINICFKGVFAYDLMVELDNHHIACSVGAACHAGETKPSRVLMGIGLSEDEAASSLRFSIGRWTTDEHVDQLLSNLKEFVPKLRTK</sequence>
<dbReference type="Pfam" id="PF00266">
    <property type="entry name" value="Aminotran_5"/>
    <property type="match status" value="1"/>
</dbReference>
<dbReference type="InterPro" id="IPR015422">
    <property type="entry name" value="PyrdxlP-dep_Trfase_small"/>
</dbReference>
<evidence type="ECO:0000256" key="5">
    <source>
        <dbReference type="ARBA" id="ARBA00022723"/>
    </source>
</evidence>
<evidence type="ECO:0000256" key="3">
    <source>
        <dbReference type="ARBA" id="ARBA00012239"/>
    </source>
</evidence>
<dbReference type="InterPro" id="IPR020578">
    <property type="entry name" value="Aminotrans_V_PyrdxlP_BS"/>
</dbReference>
<dbReference type="PIRSF" id="PIRSF005572">
    <property type="entry name" value="NifS"/>
    <property type="match status" value="1"/>
</dbReference>
<evidence type="ECO:0000256" key="2">
    <source>
        <dbReference type="ARBA" id="ARBA00006490"/>
    </source>
</evidence>
<evidence type="ECO:0000256" key="4">
    <source>
        <dbReference type="ARBA" id="ARBA00022679"/>
    </source>
</evidence>
<dbReference type="SUPFAM" id="SSF53383">
    <property type="entry name" value="PLP-dependent transferases"/>
    <property type="match status" value="1"/>
</dbReference>
<dbReference type="EMBL" id="CP104013">
    <property type="protein sequence ID" value="UYP47467.1"/>
    <property type="molecule type" value="Genomic_DNA"/>
</dbReference>
<dbReference type="InterPro" id="IPR016454">
    <property type="entry name" value="Cysteine_dSase"/>
</dbReference>
<dbReference type="Gene3D" id="3.90.1150.10">
    <property type="entry name" value="Aspartate Aminotransferase, domain 1"/>
    <property type="match status" value="1"/>
</dbReference>